<dbReference type="PANTHER" id="PTHR48099">
    <property type="entry name" value="C-1-TETRAHYDROFOLATE SYNTHASE, CYTOPLASMIC-RELATED"/>
    <property type="match status" value="1"/>
</dbReference>
<comment type="caution">
    <text evidence="15">The sequence shown here is derived from an EMBL/GenBank/DDBJ whole genome shotgun (WGS) entry which is preliminary data.</text>
</comment>
<dbReference type="FunFam" id="3.40.50.10860:FF:000005">
    <property type="entry name" value="C-1-tetrahydrofolate synthase, cytoplasmic, putative"/>
    <property type="match status" value="1"/>
</dbReference>
<dbReference type="InterPro" id="IPR046346">
    <property type="entry name" value="Aminoacid_DH-like_N_sf"/>
</dbReference>
<evidence type="ECO:0000259" key="13">
    <source>
        <dbReference type="Pfam" id="PF00763"/>
    </source>
</evidence>
<protein>
    <submittedName>
        <fullName evidence="15">Uncharacterized protein</fullName>
    </submittedName>
</protein>
<dbReference type="InterPro" id="IPR036291">
    <property type="entry name" value="NAD(P)-bd_dom_sf"/>
</dbReference>
<keyword evidence="6" id="KW-0560">Oxidoreductase</keyword>
<dbReference type="OrthoDB" id="5126881at2759"/>
<dbReference type="Proteomes" id="UP000326396">
    <property type="component" value="Linkage Group LG6"/>
</dbReference>
<dbReference type="PRINTS" id="PR00085">
    <property type="entry name" value="THFDHDRGNASE"/>
</dbReference>
<dbReference type="SUPFAM" id="SSF51735">
    <property type="entry name" value="NAD(P)-binding Rossmann-fold domains"/>
    <property type="match status" value="1"/>
</dbReference>
<evidence type="ECO:0000256" key="11">
    <source>
        <dbReference type="ARBA" id="ARBA00061364"/>
    </source>
</evidence>
<keyword evidence="16" id="KW-1185">Reference proteome</keyword>
<evidence type="ECO:0000256" key="12">
    <source>
        <dbReference type="SAM" id="MobiDB-lite"/>
    </source>
</evidence>
<feature type="region of interest" description="Disordered" evidence="12">
    <location>
        <begin position="428"/>
        <end position="503"/>
    </location>
</feature>
<evidence type="ECO:0000256" key="5">
    <source>
        <dbReference type="ARBA" id="ARBA00022857"/>
    </source>
</evidence>
<dbReference type="InterPro" id="IPR020867">
    <property type="entry name" value="THF_DH/CycHdrlase_CS"/>
</dbReference>
<evidence type="ECO:0000256" key="7">
    <source>
        <dbReference type="ARBA" id="ARBA00023238"/>
    </source>
</evidence>
<evidence type="ECO:0000256" key="8">
    <source>
        <dbReference type="ARBA" id="ARBA00023268"/>
    </source>
</evidence>
<keyword evidence="8" id="KW-0511">Multifunctional enzyme</keyword>
<evidence type="ECO:0000313" key="16">
    <source>
        <dbReference type="Proteomes" id="UP000326396"/>
    </source>
</evidence>
<dbReference type="GO" id="GO:0035999">
    <property type="term" value="P:tetrahydrofolate interconversion"/>
    <property type="evidence" value="ECO:0007669"/>
    <property type="project" value="TreeGrafter"/>
</dbReference>
<evidence type="ECO:0000256" key="10">
    <source>
        <dbReference type="ARBA" id="ARBA00058319"/>
    </source>
</evidence>
<name>A0A5N6MBW1_9ASTR</name>
<evidence type="ECO:0000256" key="4">
    <source>
        <dbReference type="ARBA" id="ARBA00022801"/>
    </source>
</evidence>
<evidence type="ECO:0000256" key="1">
    <source>
        <dbReference type="ARBA" id="ARBA00004777"/>
    </source>
</evidence>
<feature type="domain" description="Tetrahydrofolate dehydrogenase/cyclohydrolase catalytic" evidence="13">
    <location>
        <begin position="78"/>
        <end position="193"/>
    </location>
</feature>
<dbReference type="InterPro" id="IPR020630">
    <property type="entry name" value="THF_DH/CycHdrlase_cat_dom"/>
</dbReference>
<evidence type="ECO:0000256" key="3">
    <source>
        <dbReference type="ARBA" id="ARBA00022563"/>
    </source>
</evidence>
<evidence type="ECO:0000313" key="15">
    <source>
        <dbReference type="EMBL" id="KAD3338145.1"/>
    </source>
</evidence>
<keyword evidence="5" id="KW-0521">NADP</keyword>
<dbReference type="CDD" id="cd01080">
    <property type="entry name" value="NAD_bind_m-THF_DH_Cyclohyd"/>
    <property type="match status" value="1"/>
</dbReference>
<accession>A0A5N6MBW1</accession>
<dbReference type="GO" id="GO:0004477">
    <property type="term" value="F:methenyltetrahydrofolate cyclohydrolase activity"/>
    <property type="evidence" value="ECO:0007669"/>
    <property type="project" value="TreeGrafter"/>
</dbReference>
<feature type="compositionally biased region" description="Basic and acidic residues" evidence="12">
    <location>
        <begin position="475"/>
        <end position="503"/>
    </location>
</feature>
<feature type="domain" description="Tetrahydrofolate dehydrogenase/cyclohydrolase NAD(P)-binding" evidence="14">
    <location>
        <begin position="214"/>
        <end position="360"/>
    </location>
</feature>
<evidence type="ECO:0000256" key="6">
    <source>
        <dbReference type="ARBA" id="ARBA00023002"/>
    </source>
</evidence>
<gene>
    <name evidence="15" type="ORF">E3N88_33666</name>
</gene>
<evidence type="ECO:0000256" key="2">
    <source>
        <dbReference type="ARBA" id="ARBA00011738"/>
    </source>
</evidence>
<dbReference type="PROSITE" id="PS00767">
    <property type="entry name" value="THF_DHG_CYH_2"/>
    <property type="match status" value="1"/>
</dbReference>
<comment type="catalytic activity">
    <reaction evidence="9">
        <text>(6R)-5,10-methylene-5,6,7,8-tetrahydrofolate + NADP(+) = (6R)-5,10-methenyltetrahydrofolate + NADPH</text>
        <dbReference type="Rhea" id="RHEA:22812"/>
        <dbReference type="ChEBI" id="CHEBI:15636"/>
        <dbReference type="ChEBI" id="CHEBI:57455"/>
        <dbReference type="ChEBI" id="CHEBI:57783"/>
        <dbReference type="ChEBI" id="CHEBI:58349"/>
        <dbReference type="EC" id="1.5.1.5"/>
    </reaction>
</comment>
<reference evidence="15 16" key="1">
    <citation type="submission" date="2019-05" db="EMBL/GenBank/DDBJ databases">
        <title>Mikania micrantha, genome provides insights into the molecular mechanism of rapid growth.</title>
        <authorList>
            <person name="Liu B."/>
        </authorList>
    </citation>
    <scope>NUCLEOTIDE SEQUENCE [LARGE SCALE GENOMIC DNA]</scope>
    <source>
        <strain evidence="15">NLD-2019</strain>
        <tissue evidence="15">Leaf</tissue>
    </source>
</reference>
<dbReference type="GO" id="GO:0009853">
    <property type="term" value="P:photorespiration"/>
    <property type="evidence" value="ECO:0007669"/>
    <property type="project" value="UniProtKB-KW"/>
</dbReference>
<dbReference type="SUPFAM" id="SSF53223">
    <property type="entry name" value="Aminoacid dehydrogenase-like, N-terminal domain"/>
    <property type="match status" value="1"/>
</dbReference>
<proteinExistence type="inferred from homology"/>
<comment type="pathway">
    <text evidence="1">One-carbon metabolism; tetrahydrofolate interconversion.</text>
</comment>
<dbReference type="Pfam" id="PF00763">
    <property type="entry name" value="THF_DHG_CYH"/>
    <property type="match status" value="1"/>
</dbReference>
<dbReference type="AlphaFoldDB" id="A0A5N6MBW1"/>
<dbReference type="FunFam" id="3.40.50.720:FF:000006">
    <property type="entry name" value="Bifunctional protein FolD"/>
    <property type="match status" value="1"/>
</dbReference>
<evidence type="ECO:0000259" key="14">
    <source>
        <dbReference type="Pfam" id="PF02882"/>
    </source>
</evidence>
<dbReference type="InterPro" id="IPR020631">
    <property type="entry name" value="THF_DH/CycHdrlase_NAD-bd_dom"/>
</dbReference>
<keyword evidence="4" id="KW-0378">Hydrolase</keyword>
<dbReference type="Gene3D" id="3.40.50.10860">
    <property type="entry name" value="Leucine Dehydrogenase, chain A, domain 1"/>
    <property type="match status" value="1"/>
</dbReference>
<sequence>MAFKNKVQSIVVSGWRNNTLLVSSSRSINTFATGFDNRILKSPSLVSLDFPDVWNCSSTCYSEPSSYKLASEHIARVIDGKQIAEKIISKVAIEVTRMKKAIGEVPGLGVILVGEKKDSQIYVRNKIKACEEAGIKFKLTKFSDNCTEDEVCEAIMRFNVDPSFHGILVQLPLPQHLNEEKILDVLKLEKDVDGFHPMNMGNLAMRGREPLFIPCTPKGCVELLIRYGVEIMGKKAVVIGRSNIVGLPTSLLLQRHHATVTIVTALTSKPEEITREADILISGVGVPNMVRGSWVKPGAVVVDVGTYPIEDTSCALGYRLIGDVCYEEASRVASLITPVPGGVGPMTIAMLLYNTLESATLSWTTAACSPVSDQKHKWYSCRSWGQRHKHQTVCSEADSLCQNNTACSNTWMDRLPSHNICTPSIPETGRASSVAHRGPVQPLRGIHSAPLPQAPVLEAVTHEKKEEEEEEDEGDVIKGFHDNNHRTQREVEERGDKRHDVFE</sequence>
<dbReference type="Gene3D" id="3.40.50.720">
    <property type="entry name" value="NAD(P)-binding Rossmann-like Domain"/>
    <property type="match status" value="1"/>
</dbReference>
<dbReference type="GO" id="GO:0004488">
    <property type="term" value="F:methylenetetrahydrofolate dehydrogenase (NADP+) activity"/>
    <property type="evidence" value="ECO:0007669"/>
    <property type="project" value="UniProtKB-EC"/>
</dbReference>
<dbReference type="PANTHER" id="PTHR48099:SF10">
    <property type="entry name" value="BIFUNCTIONAL PROTEIN FOLD 1, MITOCHONDRIAL"/>
    <property type="match status" value="1"/>
</dbReference>
<keyword evidence="7" id="KW-0601">Photorespiration</keyword>
<dbReference type="GO" id="GO:0005829">
    <property type="term" value="C:cytosol"/>
    <property type="evidence" value="ECO:0007669"/>
    <property type="project" value="TreeGrafter"/>
</dbReference>
<comment type="similarity">
    <text evidence="11">Belongs to the tetrahydrofolate dehydrogenase/cyclohydrolase family.</text>
</comment>
<dbReference type="Pfam" id="PF02882">
    <property type="entry name" value="THF_DHG_CYH_C"/>
    <property type="match status" value="1"/>
</dbReference>
<dbReference type="HAMAP" id="MF_01576">
    <property type="entry name" value="THF_DHG_CYH"/>
    <property type="match status" value="1"/>
</dbReference>
<evidence type="ECO:0000256" key="9">
    <source>
        <dbReference type="ARBA" id="ARBA00052194"/>
    </source>
</evidence>
<dbReference type="InterPro" id="IPR000672">
    <property type="entry name" value="THF_DH/CycHdrlase"/>
</dbReference>
<dbReference type="EMBL" id="SZYD01000016">
    <property type="protein sequence ID" value="KAD3338145.1"/>
    <property type="molecule type" value="Genomic_DNA"/>
</dbReference>
<comment type="function">
    <text evidence="10">Catalyzes the oxidation of 5,10-methylenetetrahydrofolate to 5,10-methenyltetrahydrofolate and then the hydrolysis of 5,10-methenyltetrahydrofolate to 10-formyltetrahydrofolate.</text>
</comment>
<keyword evidence="3" id="KW-0554">One-carbon metabolism</keyword>
<organism evidence="15 16">
    <name type="scientific">Mikania micrantha</name>
    <name type="common">bitter vine</name>
    <dbReference type="NCBI Taxonomy" id="192012"/>
    <lineage>
        <taxon>Eukaryota</taxon>
        <taxon>Viridiplantae</taxon>
        <taxon>Streptophyta</taxon>
        <taxon>Embryophyta</taxon>
        <taxon>Tracheophyta</taxon>
        <taxon>Spermatophyta</taxon>
        <taxon>Magnoliopsida</taxon>
        <taxon>eudicotyledons</taxon>
        <taxon>Gunneridae</taxon>
        <taxon>Pentapetalae</taxon>
        <taxon>asterids</taxon>
        <taxon>campanulids</taxon>
        <taxon>Asterales</taxon>
        <taxon>Asteraceae</taxon>
        <taxon>Asteroideae</taxon>
        <taxon>Heliantheae alliance</taxon>
        <taxon>Eupatorieae</taxon>
        <taxon>Mikania</taxon>
    </lineage>
</organism>
<comment type="subunit">
    <text evidence="2">Homodimer.</text>
</comment>